<sequence length="272" mass="30133">MMKIENARVNTGIRIEYSLSGIENNETLVFVHGLGANLHQFELQQQFFAKDYRVLLVSLRGHGGSSAPIYPARADYTVKKLSLDVQALLRHLEIKKVQFVGNSLGGLVGYKLLELDSDLLGSLTTFGTTLKLHASKFIQWPLSIVIRLFGPKGMGWLVSKTGSKDTAVRAELGGMYETVSKDALELITANIADYDYTGTISGHRIPMLLIRNSLDTEINKNLDTTLAVLRENPDFELVELPGAGHFANMEVPDDFNEILGRVLSRESIKNNL</sequence>
<organism evidence="1 2">
    <name type="scientific">Candidatus Methanogaster sp</name>
    <dbReference type="NCBI Taxonomy" id="3386292"/>
    <lineage>
        <taxon>Archaea</taxon>
        <taxon>Methanobacteriati</taxon>
        <taxon>Methanobacteriota</taxon>
        <taxon>Stenosarchaea group</taxon>
        <taxon>Methanomicrobia</taxon>
        <taxon>Methanosarcinales</taxon>
        <taxon>ANME-2 cluster</taxon>
        <taxon>Candidatus Methanogasteraceae</taxon>
        <taxon>Candidatus Methanogaster</taxon>
    </lineage>
</organism>
<evidence type="ECO:0000313" key="1">
    <source>
        <dbReference type="EMBL" id="PXF59636.1"/>
    </source>
</evidence>
<dbReference type="Proteomes" id="UP000248329">
    <property type="component" value="Unassembled WGS sequence"/>
</dbReference>
<evidence type="ECO:0000313" key="2">
    <source>
        <dbReference type="Proteomes" id="UP000248329"/>
    </source>
</evidence>
<dbReference type="EMBL" id="PQXF01000023">
    <property type="protein sequence ID" value="PXF59636.1"/>
    <property type="molecule type" value="Genomic_DNA"/>
</dbReference>
<accession>A0AC61L195</accession>
<protein>
    <submittedName>
        <fullName evidence="1">Uncharacterized protein</fullName>
    </submittedName>
</protein>
<comment type="caution">
    <text evidence="1">The sequence shown here is derived from an EMBL/GenBank/DDBJ whole genome shotgun (WGS) entry which is preliminary data.</text>
</comment>
<name>A0AC61L195_9EURY</name>
<gene>
    <name evidence="1" type="ORF">C4B59_11150</name>
</gene>
<proteinExistence type="predicted"/>
<reference evidence="1" key="1">
    <citation type="submission" date="2018-01" db="EMBL/GenBank/DDBJ databases">
        <authorList>
            <person name="Krukenberg V."/>
        </authorList>
    </citation>
    <scope>NUCLEOTIDE SEQUENCE</scope>
    <source>
        <strain evidence="1">E20ANME2</strain>
    </source>
</reference>